<dbReference type="Gene3D" id="3.90.550.10">
    <property type="entry name" value="Spore Coat Polysaccharide Biosynthesis Protein SpsA, Chain A"/>
    <property type="match status" value="1"/>
</dbReference>
<dbReference type="GeneID" id="66304433"/>
<protein>
    <submittedName>
        <fullName evidence="3">Glycosyl transferase family 2 protein</fullName>
    </submittedName>
</protein>
<dbReference type="Pfam" id="PF00535">
    <property type="entry name" value="Glycos_transf_2"/>
    <property type="match status" value="1"/>
</dbReference>
<evidence type="ECO:0000313" key="3">
    <source>
        <dbReference type="EMBL" id="VFP81824.1"/>
    </source>
</evidence>
<dbReference type="Proteomes" id="UP000294441">
    <property type="component" value="Chromosome 1"/>
</dbReference>
<dbReference type="AlphaFoldDB" id="A0A451D7Z2"/>
<evidence type="ECO:0000256" key="1">
    <source>
        <dbReference type="ARBA" id="ARBA00038494"/>
    </source>
</evidence>
<sequence>MKIRQKISVVIITRNSAAFLPECLESVNWADEIVVLDFNSTDQTQNIACQYGAIVYTTNSWNGYGKQRQIAQSYAHHSMILMIDSDERVTNNLKNSIQNVLKEPETDTVYLVSRSNLFLGRFMRHGGWYPDRVIRLYPRHFQYNSNLVHEALCAPKTKIKLLYGDLLHITGSDFFSFQLKQLAHAKAWAIQSNQDGKHSDVIRILLNTIWTFMQTLLIRASFLDGTQGWILAIVNSQYTFNKYTILWTLNRSTKKKIHEQ</sequence>
<evidence type="ECO:0000313" key="4">
    <source>
        <dbReference type="Proteomes" id="UP000294441"/>
    </source>
</evidence>
<dbReference type="PANTHER" id="PTHR43630">
    <property type="entry name" value="POLY-BETA-1,6-N-ACETYL-D-GLUCOSAMINE SYNTHASE"/>
    <property type="match status" value="1"/>
</dbReference>
<organism evidence="3 4">
    <name type="scientific">Candidatus Erwinia haradaeae</name>
    <dbReference type="NCBI Taxonomy" id="1922217"/>
    <lineage>
        <taxon>Bacteria</taxon>
        <taxon>Pseudomonadati</taxon>
        <taxon>Pseudomonadota</taxon>
        <taxon>Gammaproteobacteria</taxon>
        <taxon>Enterobacterales</taxon>
        <taxon>Erwiniaceae</taxon>
        <taxon>Erwinia</taxon>
    </lineage>
</organism>
<keyword evidence="3" id="KW-0808">Transferase</keyword>
<proteinExistence type="inferred from homology"/>
<reference evidence="3 4" key="1">
    <citation type="submission" date="2019-02" db="EMBL/GenBank/DDBJ databases">
        <authorList>
            <person name="Manzano-Marin A."/>
            <person name="Manzano-Marin A."/>
        </authorList>
    </citation>
    <scope>NUCLEOTIDE SEQUENCE [LARGE SCALE GENOMIC DNA]</scope>
    <source>
        <strain evidence="3 4">ErCicurvipes</strain>
    </source>
</reference>
<feature type="domain" description="Glycosyltransferase 2-like" evidence="2">
    <location>
        <begin position="8"/>
        <end position="126"/>
    </location>
</feature>
<dbReference type="InterPro" id="IPR029044">
    <property type="entry name" value="Nucleotide-diphossugar_trans"/>
</dbReference>
<name>A0A451D7Z2_9GAMM</name>
<dbReference type="OrthoDB" id="9815923at2"/>
<dbReference type="InterPro" id="IPR001173">
    <property type="entry name" value="Glyco_trans_2-like"/>
</dbReference>
<dbReference type="PANTHER" id="PTHR43630:SF2">
    <property type="entry name" value="GLYCOSYLTRANSFERASE"/>
    <property type="match status" value="1"/>
</dbReference>
<dbReference type="RefSeq" id="WP_157992476.1">
    <property type="nucleotide sequence ID" value="NZ_LR217713.1"/>
</dbReference>
<dbReference type="CDD" id="cd02511">
    <property type="entry name" value="Beta4Glucosyltransferase"/>
    <property type="match status" value="1"/>
</dbReference>
<gene>
    <name evidence="3" type="ORF">ERCICURV3402_155</name>
</gene>
<evidence type="ECO:0000259" key="2">
    <source>
        <dbReference type="Pfam" id="PF00535"/>
    </source>
</evidence>
<dbReference type="EMBL" id="LR217713">
    <property type="protein sequence ID" value="VFP81824.1"/>
    <property type="molecule type" value="Genomic_DNA"/>
</dbReference>
<comment type="similarity">
    <text evidence="1">Belongs to the glycosyltransferase 2 family. WaaE/KdtX subfamily.</text>
</comment>
<dbReference type="SUPFAM" id="SSF53448">
    <property type="entry name" value="Nucleotide-diphospho-sugar transferases"/>
    <property type="match status" value="1"/>
</dbReference>
<accession>A0A451D7Z2</accession>
<dbReference type="GO" id="GO:0016740">
    <property type="term" value="F:transferase activity"/>
    <property type="evidence" value="ECO:0007669"/>
    <property type="project" value="UniProtKB-KW"/>
</dbReference>